<comment type="caution">
    <text evidence="1">The sequence shown here is derived from an EMBL/GenBank/DDBJ whole genome shotgun (WGS) entry which is preliminary data.</text>
</comment>
<protein>
    <submittedName>
        <fullName evidence="1">Uncharacterized protein</fullName>
    </submittedName>
</protein>
<name>A0AAD7WMS4_9TELE</name>
<proteinExistence type="predicted"/>
<dbReference type="EMBL" id="JAINUG010000064">
    <property type="protein sequence ID" value="KAJ8402465.1"/>
    <property type="molecule type" value="Genomic_DNA"/>
</dbReference>
<organism evidence="1 2">
    <name type="scientific">Aldrovandia affinis</name>
    <dbReference type="NCBI Taxonomy" id="143900"/>
    <lineage>
        <taxon>Eukaryota</taxon>
        <taxon>Metazoa</taxon>
        <taxon>Chordata</taxon>
        <taxon>Craniata</taxon>
        <taxon>Vertebrata</taxon>
        <taxon>Euteleostomi</taxon>
        <taxon>Actinopterygii</taxon>
        <taxon>Neopterygii</taxon>
        <taxon>Teleostei</taxon>
        <taxon>Notacanthiformes</taxon>
        <taxon>Halosauridae</taxon>
        <taxon>Aldrovandia</taxon>
    </lineage>
</organism>
<evidence type="ECO:0000313" key="1">
    <source>
        <dbReference type="EMBL" id="KAJ8402465.1"/>
    </source>
</evidence>
<dbReference type="Proteomes" id="UP001221898">
    <property type="component" value="Unassembled WGS sequence"/>
</dbReference>
<keyword evidence="2" id="KW-1185">Reference proteome</keyword>
<gene>
    <name evidence="1" type="ORF">AAFF_G00369540</name>
</gene>
<dbReference type="AlphaFoldDB" id="A0AAD7WMS4"/>
<reference evidence="1" key="1">
    <citation type="journal article" date="2023" name="Science">
        <title>Genome structures resolve the early diversification of teleost fishes.</title>
        <authorList>
            <person name="Parey E."/>
            <person name="Louis A."/>
            <person name="Montfort J."/>
            <person name="Bouchez O."/>
            <person name="Roques C."/>
            <person name="Iampietro C."/>
            <person name="Lluch J."/>
            <person name="Castinel A."/>
            <person name="Donnadieu C."/>
            <person name="Desvignes T."/>
            <person name="Floi Bucao C."/>
            <person name="Jouanno E."/>
            <person name="Wen M."/>
            <person name="Mejri S."/>
            <person name="Dirks R."/>
            <person name="Jansen H."/>
            <person name="Henkel C."/>
            <person name="Chen W.J."/>
            <person name="Zahm M."/>
            <person name="Cabau C."/>
            <person name="Klopp C."/>
            <person name="Thompson A.W."/>
            <person name="Robinson-Rechavi M."/>
            <person name="Braasch I."/>
            <person name="Lecointre G."/>
            <person name="Bobe J."/>
            <person name="Postlethwait J.H."/>
            <person name="Berthelot C."/>
            <person name="Roest Crollius H."/>
            <person name="Guiguen Y."/>
        </authorList>
    </citation>
    <scope>NUCLEOTIDE SEQUENCE</scope>
    <source>
        <strain evidence="1">NC1722</strain>
    </source>
</reference>
<accession>A0AAD7WMS4</accession>
<evidence type="ECO:0000313" key="2">
    <source>
        <dbReference type="Proteomes" id="UP001221898"/>
    </source>
</evidence>
<sequence>MLAFNGSDWSAEAQQEGRMRLCPSLSLLHRPGLNKAGRAGNSEWCPMVSLELEQKLVLLLIGGERQAVIQVSAVASAEEPAAAPARCEGKE</sequence>